<dbReference type="EMBL" id="CP071250">
    <property type="protein sequence ID" value="UUF09705.1"/>
    <property type="molecule type" value="Genomic_DNA"/>
</dbReference>
<evidence type="ECO:0000313" key="1">
    <source>
        <dbReference type="EMBL" id="UUF07208.1"/>
    </source>
</evidence>
<organism evidence="2 4">
    <name type="scientific">Turicibacter bilis</name>
    <dbReference type="NCBI Taxonomy" id="2735723"/>
    <lineage>
        <taxon>Bacteria</taxon>
        <taxon>Bacillati</taxon>
        <taxon>Bacillota</taxon>
        <taxon>Erysipelotrichia</taxon>
        <taxon>Erysipelotrichales</taxon>
        <taxon>Turicibacteraceae</taxon>
        <taxon>Turicibacter</taxon>
    </lineage>
</organism>
<sequence length="85" mass="10014">MNILDILHALGWKIISADNFKQIYVITQSSERLARAQEVAKTYQVTIDEMCFDETGNLYISFMDKKTKEFVDNYYHNGMDPHELY</sequence>
<evidence type="ECO:0000313" key="3">
    <source>
        <dbReference type="Proteomes" id="UP001058016"/>
    </source>
</evidence>
<dbReference type="EMBL" id="CP071249">
    <property type="protein sequence ID" value="UUF07208.1"/>
    <property type="molecule type" value="Genomic_DNA"/>
</dbReference>
<evidence type="ECO:0000313" key="2">
    <source>
        <dbReference type="EMBL" id="UUF09705.1"/>
    </source>
</evidence>
<reference evidence="2 3" key="1">
    <citation type="submission" date="2021-03" db="EMBL/GenBank/DDBJ databases">
        <title>Comparative Genomics and Metabolomics in the genus Turicibacter.</title>
        <authorList>
            <person name="Maki J."/>
            <person name="Looft T."/>
        </authorList>
    </citation>
    <scope>NUCLEOTIDE SEQUENCE</scope>
    <source>
        <strain evidence="2">ISU324</strain>
        <strain evidence="1 3">MMM721</strain>
    </source>
</reference>
<dbReference type="Proteomes" id="UP001058072">
    <property type="component" value="Chromosome"/>
</dbReference>
<proteinExistence type="predicted"/>
<dbReference type="AlphaFoldDB" id="A0A9Q9CJA7"/>
<evidence type="ECO:0000313" key="4">
    <source>
        <dbReference type="Proteomes" id="UP001058072"/>
    </source>
</evidence>
<accession>A0A9Q9CJA7</accession>
<keyword evidence="3" id="KW-1185">Reference proteome</keyword>
<gene>
    <name evidence="1" type="ORF">J0J69_02115</name>
    <name evidence="2" type="ORF">J0J70_08365</name>
</gene>
<dbReference type="Proteomes" id="UP001058016">
    <property type="component" value="Chromosome"/>
</dbReference>
<name>A0A9Q9CJA7_9FIRM</name>
<protein>
    <submittedName>
        <fullName evidence="2">Uncharacterized protein</fullName>
    </submittedName>
</protein>